<organism evidence="1 2">
    <name type="scientific">Candidatus Ordinivivax streblomastigis</name>
    <dbReference type="NCBI Taxonomy" id="2540710"/>
    <lineage>
        <taxon>Bacteria</taxon>
        <taxon>Pseudomonadati</taxon>
        <taxon>Bacteroidota</taxon>
        <taxon>Bacteroidia</taxon>
        <taxon>Bacteroidales</taxon>
        <taxon>Candidatus Ordinivivax</taxon>
    </lineage>
</organism>
<evidence type="ECO:0000313" key="2">
    <source>
        <dbReference type="Proteomes" id="UP000324575"/>
    </source>
</evidence>
<comment type="caution">
    <text evidence="1">The sequence shown here is derived from an EMBL/GenBank/DDBJ whole genome shotgun (WGS) entry which is preliminary data.</text>
</comment>
<sequence>MIATKQLTYEEIGRLKAEQDRLVAEGKMERPKIRMGFTPEEQIEFDKGIEMNELFNQLEKKYELVI</sequence>
<name>A0A5M8P547_9BACT</name>
<protein>
    <submittedName>
        <fullName evidence="1">Uncharacterized protein</fullName>
    </submittedName>
</protein>
<gene>
    <name evidence="1" type="ORF">EZS26_000144</name>
</gene>
<evidence type="ECO:0000313" key="1">
    <source>
        <dbReference type="EMBL" id="KAA6303593.1"/>
    </source>
</evidence>
<reference evidence="1 2" key="1">
    <citation type="submission" date="2019-03" db="EMBL/GenBank/DDBJ databases">
        <title>Single cell metagenomics reveals metabolic interactions within the superorganism composed of flagellate Streblomastix strix and complex community of Bacteroidetes bacteria on its surface.</title>
        <authorList>
            <person name="Treitli S.C."/>
            <person name="Kolisko M."/>
            <person name="Husnik F."/>
            <person name="Keeling P."/>
            <person name="Hampl V."/>
        </authorList>
    </citation>
    <scope>NUCLEOTIDE SEQUENCE [LARGE SCALE GENOMIC DNA]</scope>
    <source>
        <strain evidence="1">St1</strain>
    </source>
</reference>
<proteinExistence type="predicted"/>
<dbReference type="EMBL" id="SNRX01000001">
    <property type="protein sequence ID" value="KAA6303593.1"/>
    <property type="molecule type" value="Genomic_DNA"/>
</dbReference>
<dbReference type="Proteomes" id="UP000324575">
    <property type="component" value="Unassembled WGS sequence"/>
</dbReference>
<dbReference type="AlphaFoldDB" id="A0A5M8P547"/>
<accession>A0A5M8P547</accession>